<keyword evidence="2" id="KW-0735">Signal-anchor</keyword>
<dbReference type="Gene3D" id="3.10.100.10">
    <property type="entry name" value="Mannose-Binding Protein A, subunit A"/>
    <property type="match status" value="1"/>
</dbReference>
<dbReference type="AlphaFoldDB" id="A0A6J3JDD8"/>
<evidence type="ECO:0000259" key="3">
    <source>
        <dbReference type="PROSITE" id="PS50041"/>
    </source>
</evidence>
<evidence type="ECO:0000313" key="5">
    <source>
        <dbReference type="RefSeq" id="XP_032152450.1"/>
    </source>
</evidence>
<dbReference type="RefSeq" id="XP_032152450.1">
    <property type="nucleotide sequence ID" value="XM_032296559.1"/>
</dbReference>
<comment type="subcellular location">
    <subcellularLocation>
        <location evidence="1">Cell membrane</location>
        <topology evidence="1">Single-pass type II membrane protein</topology>
    </subcellularLocation>
</comment>
<keyword evidence="4" id="KW-1185">Reference proteome</keyword>
<gene>
    <name evidence="5" type="primary">LOC116563811</name>
</gene>
<protein>
    <submittedName>
        <fullName evidence="5">Uncharacterized protein LOC116563811</fullName>
    </submittedName>
</protein>
<sequence>MQIYPTREDFAGPFYNMSKTYFGMEKLIILLLWLQYVVKISKNFHYKPMNKQTTEVFIEWDEFPKGGNPEFYFLKYQLVNDFAQENVKSILTDSQRHQKLITVEENEDYHIILQSMRYGQILSEKLFQTHGISASNIKTIATSTSVSFNWSMPFSKDISVSISFNNSSQVMQNNVMVFEWGNLKPASLYAFTFEFKQLHLDFINIFQRLDVQVETGSCSQGWAALKNNCYRISKERKPWNIAQQHCELSLSSAHLVDIKNKEEKNFIFSYLRSNK</sequence>
<dbReference type="InterPro" id="IPR050828">
    <property type="entry name" value="C-type_lectin/matrix_domain"/>
</dbReference>
<evidence type="ECO:0000256" key="1">
    <source>
        <dbReference type="ARBA" id="ARBA00004401"/>
    </source>
</evidence>
<dbReference type="GO" id="GO:0005886">
    <property type="term" value="C:plasma membrane"/>
    <property type="evidence" value="ECO:0007669"/>
    <property type="project" value="UniProtKB-SubCell"/>
</dbReference>
<feature type="domain" description="C-type lectin" evidence="3">
    <location>
        <begin position="225"/>
        <end position="275"/>
    </location>
</feature>
<reference evidence="5" key="1">
    <citation type="submission" date="2025-08" db="UniProtKB">
        <authorList>
            <consortium name="RefSeq"/>
        </authorList>
    </citation>
    <scope>IDENTIFICATION</scope>
    <source>
        <tissue evidence="5">Blood</tissue>
    </source>
</reference>
<dbReference type="InterPro" id="IPR016186">
    <property type="entry name" value="C-type_lectin-like/link_sf"/>
</dbReference>
<organism evidence="4 5">
    <name type="scientific">Sapajus apella</name>
    <name type="common">Brown-capped capuchin</name>
    <name type="synonym">Cebus apella</name>
    <dbReference type="NCBI Taxonomy" id="9515"/>
    <lineage>
        <taxon>Eukaryota</taxon>
        <taxon>Metazoa</taxon>
        <taxon>Chordata</taxon>
        <taxon>Craniata</taxon>
        <taxon>Vertebrata</taxon>
        <taxon>Euteleostomi</taxon>
        <taxon>Mammalia</taxon>
        <taxon>Eutheria</taxon>
        <taxon>Euarchontoglires</taxon>
        <taxon>Primates</taxon>
        <taxon>Haplorrhini</taxon>
        <taxon>Platyrrhini</taxon>
        <taxon>Cebidae</taxon>
        <taxon>Cebinae</taxon>
        <taxon>Sapajus</taxon>
    </lineage>
</organism>
<dbReference type="PANTHER" id="PTHR45710">
    <property type="entry name" value="C-TYPE LECTIN DOMAIN-CONTAINING PROTEIN 180"/>
    <property type="match status" value="1"/>
</dbReference>
<dbReference type="GeneID" id="116563811"/>
<keyword evidence="2" id="KW-0812">Transmembrane</keyword>
<dbReference type="SUPFAM" id="SSF56436">
    <property type="entry name" value="C-type lectin-like"/>
    <property type="match status" value="1"/>
</dbReference>
<evidence type="ECO:0000256" key="2">
    <source>
        <dbReference type="ARBA" id="ARBA00022968"/>
    </source>
</evidence>
<dbReference type="InterPro" id="IPR016187">
    <property type="entry name" value="CTDL_fold"/>
</dbReference>
<evidence type="ECO:0000313" key="4">
    <source>
        <dbReference type="Proteomes" id="UP000504640"/>
    </source>
</evidence>
<dbReference type="Proteomes" id="UP000504640">
    <property type="component" value="Unplaced"/>
</dbReference>
<dbReference type="InterPro" id="IPR001304">
    <property type="entry name" value="C-type_lectin-like"/>
</dbReference>
<proteinExistence type="predicted"/>
<accession>A0A6J3JDD8</accession>
<dbReference type="PANTHER" id="PTHR45710:SF39">
    <property type="entry name" value="C-TYPE LECTIN DOMAIN FAMILY 4 MEMBER M"/>
    <property type="match status" value="1"/>
</dbReference>
<dbReference type="PROSITE" id="PS50041">
    <property type="entry name" value="C_TYPE_LECTIN_2"/>
    <property type="match status" value="1"/>
</dbReference>
<name>A0A6J3JDD8_SAPAP</name>